<accession>A0AAW1HZP3</accession>
<reference evidence="2" key="1">
    <citation type="submission" date="2024-03" db="EMBL/GenBank/DDBJ databases">
        <title>WGS assembly of Saponaria officinalis var. Norfolk2.</title>
        <authorList>
            <person name="Jenkins J."/>
            <person name="Shu S."/>
            <person name="Grimwood J."/>
            <person name="Barry K."/>
            <person name="Goodstein D."/>
            <person name="Schmutz J."/>
            <person name="Leebens-Mack J."/>
            <person name="Osbourn A."/>
        </authorList>
    </citation>
    <scope>NUCLEOTIDE SEQUENCE [LARGE SCALE GENOMIC DNA]</scope>
    <source>
        <strain evidence="2">JIC</strain>
    </source>
</reference>
<dbReference type="Gene3D" id="2.40.40.10">
    <property type="entry name" value="RlpA-like domain"/>
    <property type="match status" value="1"/>
</dbReference>
<organism evidence="2 3">
    <name type="scientific">Saponaria officinalis</name>
    <name type="common">Common soapwort</name>
    <name type="synonym">Lychnis saponaria</name>
    <dbReference type="NCBI Taxonomy" id="3572"/>
    <lineage>
        <taxon>Eukaryota</taxon>
        <taxon>Viridiplantae</taxon>
        <taxon>Streptophyta</taxon>
        <taxon>Embryophyta</taxon>
        <taxon>Tracheophyta</taxon>
        <taxon>Spermatophyta</taxon>
        <taxon>Magnoliopsida</taxon>
        <taxon>eudicotyledons</taxon>
        <taxon>Gunneridae</taxon>
        <taxon>Pentapetalae</taxon>
        <taxon>Caryophyllales</taxon>
        <taxon>Caryophyllaceae</taxon>
        <taxon>Caryophylleae</taxon>
        <taxon>Saponaria</taxon>
    </lineage>
</organism>
<protein>
    <recommendedName>
        <fullName evidence="1">Expansin-like EG45 domain-containing protein</fullName>
    </recommendedName>
</protein>
<sequence length="107" mass="11052">MCGHAATACYGKEESEFPANRLFAAAGDGIWDNAAACGRLYLVSCINAPPPSSCIPGSTILVKVVDRAATAKSPASSDGAALVLSSNAFSQLVDPPTTEFINVSYRQ</sequence>
<dbReference type="AlphaFoldDB" id="A0AAW1HZP3"/>
<dbReference type="Pfam" id="PF03330">
    <property type="entry name" value="DPBB_1"/>
    <property type="match status" value="1"/>
</dbReference>
<evidence type="ECO:0000313" key="2">
    <source>
        <dbReference type="EMBL" id="KAK9682607.1"/>
    </source>
</evidence>
<feature type="domain" description="Expansin-like EG45" evidence="1">
    <location>
        <begin position="1"/>
        <end position="107"/>
    </location>
</feature>
<gene>
    <name evidence="2" type="ORF">RND81_10G085200</name>
</gene>
<dbReference type="PANTHER" id="PTHR47480:SF1">
    <property type="entry name" value="EG45-LIKE DOMAIN CONTAINING PROTEIN 1"/>
    <property type="match status" value="1"/>
</dbReference>
<comment type="caution">
    <text evidence="2">The sequence shown here is derived from an EMBL/GenBank/DDBJ whole genome shotgun (WGS) entry which is preliminary data.</text>
</comment>
<dbReference type="EMBL" id="JBDFQZ010000010">
    <property type="protein sequence ID" value="KAK9682607.1"/>
    <property type="molecule type" value="Genomic_DNA"/>
</dbReference>
<dbReference type="PANTHER" id="PTHR47480">
    <property type="entry name" value="EG45-LIKE DOMAIN CONTAINING PROTEIN"/>
    <property type="match status" value="1"/>
</dbReference>
<dbReference type="PROSITE" id="PS50842">
    <property type="entry name" value="EXPANSIN_EG45"/>
    <property type="match status" value="1"/>
</dbReference>
<dbReference type="InterPro" id="IPR036908">
    <property type="entry name" value="RlpA-like_sf"/>
</dbReference>
<dbReference type="InterPro" id="IPR009009">
    <property type="entry name" value="RlpA-like_DPBB"/>
</dbReference>
<evidence type="ECO:0000259" key="1">
    <source>
        <dbReference type="PROSITE" id="PS50842"/>
    </source>
</evidence>
<dbReference type="SUPFAM" id="SSF50685">
    <property type="entry name" value="Barwin-like endoglucanases"/>
    <property type="match status" value="1"/>
</dbReference>
<proteinExistence type="predicted"/>
<evidence type="ECO:0000313" key="3">
    <source>
        <dbReference type="Proteomes" id="UP001443914"/>
    </source>
</evidence>
<keyword evidence="3" id="KW-1185">Reference proteome</keyword>
<dbReference type="InterPro" id="IPR007112">
    <property type="entry name" value="Expansin/allergen_DPBB_dom"/>
</dbReference>
<dbReference type="Proteomes" id="UP001443914">
    <property type="component" value="Unassembled WGS sequence"/>
</dbReference>
<name>A0AAW1HZP3_SAPOF</name>
<dbReference type="CDD" id="cd22269">
    <property type="entry name" value="DPBB_EG45-like"/>
    <property type="match status" value="1"/>
</dbReference>